<evidence type="ECO:0000256" key="2">
    <source>
        <dbReference type="ARBA" id="ARBA00010858"/>
    </source>
</evidence>
<dbReference type="PANTHER" id="PTHR33203:SF44">
    <property type="entry name" value="OLEOSIN 20.3 KDA"/>
    <property type="match status" value="1"/>
</dbReference>
<dbReference type="PANTHER" id="PTHR33203">
    <property type="entry name" value="OLEOSIN"/>
    <property type="match status" value="1"/>
</dbReference>
<comment type="subcellular location">
    <subcellularLocation>
        <location evidence="7">Lipid droplet</location>
    </subcellularLocation>
    <subcellularLocation>
        <location evidence="7">Membrane</location>
        <topology evidence="7">Multi-pass membrane protein</topology>
    </subcellularLocation>
</comment>
<dbReference type="GO" id="GO:0016020">
    <property type="term" value="C:membrane"/>
    <property type="evidence" value="ECO:0007669"/>
    <property type="project" value="UniProtKB-SubCell"/>
</dbReference>
<keyword evidence="3 7" id="KW-0551">Lipid droplet</keyword>
<accession>A0AA35YUM8</accession>
<feature type="transmembrane region" description="Helical" evidence="9">
    <location>
        <begin position="38"/>
        <end position="56"/>
    </location>
</feature>
<dbReference type="GO" id="GO:0012511">
    <property type="term" value="C:monolayer-surrounded lipid storage body"/>
    <property type="evidence" value="ECO:0007669"/>
    <property type="project" value="InterPro"/>
</dbReference>
<dbReference type="Pfam" id="PF01277">
    <property type="entry name" value="Oleosin"/>
    <property type="match status" value="1"/>
</dbReference>
<keyword evidence="5 9" id="KW-1133">Transmembrane helix</keyword>
<dbReference type="Proteomes" id="UP001177003">
    <property type="component" value="Chromosome 4"/>
</dbReference>
<feature type="compositionally biased region" description="Basic and acidic residues" evidence="8">
    <location>
        <begin position="150"/>
        <end position="164"/>
    </location>
</feature>
<evidence type="ECO:0000313" key="11">
    <source>
        <dbReference type="Proteomes" id="UP001177003"/>
    </source>
</evidence>
<dbReference type="EMBL" id="OX465080">
    <property type="protein sequence ID" value="CAI9280426.1"/>
    <property type="molecule type" value="Genomic_DNA"/>
</dbReference>
<reference evidence="10" key="1">
    <citation type="submission" date="2023-04" db="EMBL/GenBank/DDBJ databases">
        <authorList>
            <person name="Vijverberg K."/>
            <person name="Xiong W."/>
            <person name="Schranz E."/>
        </authorList>
    </citation>
    <scope>NUCLEOTIDE SEQUENCE</scope>
</reference>
<dbReference type="GO" id="GO:0050826">
    <property type="term" value="P:response to freezing"/>
    <property type="evidence" value="ECO:0007669"/>
    <property type="project" value="TreeGrafter"/>
</dbReference>
<name>A0AA35YUM8_LACSI</name>
<feature type="region of interest" description="Disordered" evidence="8">
    <location>
        <begin position="141"/>
        <end position="164"/>
    </location>
</feature>
<comment type="function">
    <text evidence="1">May have a structural role to stabilize the lipid body during desiccation of the seed by preventing coalescence of the oil. Probably interacts with both lipid and phospholipid moieties of lipid bodies. May also provide recognition signals for specific lipase anchorage in lipolysis during seedling growth.</text>
</comment>
<dbReference type="GO" id="GO:0010344">
    <property type="term" value="P:seed oilbody biogenesis"/>
    <property type="evidence" value="ECO:0007669"/>
    <property type="project" value="TreeGrafter"/>
</dbReference>
<evidence type="ECO:0000256" key="8">
    <source>
        <dbReference type="SAM" id="MobiDB-lite"/>
    </source>
</evidence>
<evidence type="ECO:0000313" key="10">
    <source>
        <dbReference type="EMBL" id="CAI9280426.1"/>
    </source>
</evidence>
<feature type="transmembrane region" description="Helical" evidence="9">
    <location>
        <begin position="87"/>
        <end position="112"/>
    </location>
</feature>
<evidence type="ECO:0000256" key="6">
    <source>
        <dbReference type="ARBA" id="ARBA00023136"/>
    </source>
</evidence>
<proteinExistence type="inferred from homology"/>
<evidence type="ECO:0000256" key="4">
    <source>
        <dbReference type="ARBA" id="ARBA00022692"/>
    </source>
</evidence>
<feature type="region of interest" description="Disordered" evidence="8">
    <location>
        <begin position="1"/>
        <end position="29"/>
    </location>
</feature>
<protein>
    <recommendedName>
        <fullName evidence="7">Oleosin</fullName>
    </recommendedName>
</protein>
<evidence type="ECO:0000256" key="7">
    <source>
        <dbReference type="RuleBase" id="RU000540"/>
    </source>
</evidence>
<feature type="transmembrane region" description="Helical" evidence="9">
    <location>
        <begin position="63"/>
        <end position="81"/>
    </location>
</feature>
<dbReference type="AlphaFoldDB" id="A0AA35YUM8"/>
<gene>
    <name evidence="10" type="ORF">LSALG_LOCUS20169</name>
</gene>
<dbReference type="InterPro" id="IPR000136">
    <property type="entry name" value="Oleosin"/>
</dbReference>
<evidence type="ECO:0000256" key="5">
    <source>
        <dbReference type="ARBA" id="ARBA00022989"/>
    </source>
</evidence>
<sequence length="164" mass="17401">MAEHQQQHYGYQQHQQHHPTDTYKGRFQQNGSQSTSKVLAVLTLFPIGGICLLLAGLTLTGTLIGLAVATPLFVIFSPILVPAALTIGLAVTGFLASGAFGITALSSLTYIVNYFRRMSGGGVGGGASTQDPLDYAKRRAQDTAGYVGQKMKDVGQRTQEAARS</sequence>
<dbReference type="PROSITE" id="PS00811">
    <property type="entry name" value="OLEOSINS"/>
    <property type="match status" value="1"/>
</dbReference>
<keyword evidence="11" id="KW-1185">Reference proteome</keyword>
<comment type="similarity">
    <text evidence="2 7">Belongs to the oleosin family.</text>
</comment>
<evidence type="ECO:0000256" key="1">
    <source>
        <dbReference type="ARBA" id="ARBA00002582"/>
    </source>
</evidence>
<evidence type="ECO:0000256" key="9">
    <source>
        <dbReference type="SAM" id="Phobius"/>
    </source>
</evidence>
<keyword evidence="4 9" id="KW-0812">Transmembrane</keyword>
<keyword evidence="6 9" id="KW-0472">Membrane</keyword>
<evidence type="ECO:0000256" key="3">
    <source>
        <dbReference type="ARBA" id="ARBA00022677"/>
    </source>
</evidence>
<dbReference type="GO" id="GO:0019915">
    <property type="term" value="P:lipid storage"/>
    <property type="evidence" value="ECO:0007669"/>
    <property type="project" value="TreeGrafter"/>
</dbReference>
<organism evidence="10 11">
    <name type="scientific">Lactuca saligna</name>
    <name type="common">Willowleaf lettuce</name>
    <dbReference type="NCBI Taxonomy" id="75948"/>
    <lineage>
        <taxon>Eukaryota</taxon>
        <taxon>Viridiplantae</taxon>
        <taxon>Streptophyta</taxon>
        <taxon>Embryophyta</taxon>
        <taxon>Tracheophyta</taxon>
        <taxon>Spermatophyta</taxon>
        <taxon>Magnoliopsida</taxon>
        <taxon>eudicotyledons</taxon>
        <taxon>Gunneridae</taxon>
        <taxon>Pentapetalae</taxon>
        <taxon>asterids</taxon>
        <taxon>campanulids</taxon>
        <taxon>Asterales</taxon>
        <taxon>Asteraceae</taxon>
        <taxon>Cichorioideae</taxon>
        <taxon>Cichorieae</taxon>
        <taxon>Lactucinae</taxon>
        <taxon>Lactuca</taxon>
    </lineage>
</organism>